<dbReference type="SUPFAM" id="SSF53474">
    <property type="entry name" value="alpha/beta-Hydrolases"/>
    <property type="match status" value="1"/>
</dbReference>
<protein>
    <submittedName>
        <fullName evidence="3">Lipase</fullName>
        <ecNumber evidence="3">3.1.1.3</ecNumber>
    </submittedName>
</protein>
<organism evidence="3 4">
    <name type="scientific">Nocardia africana</name>
    <dbReference type="NCBI Taxonomy" id="134964"/>
    <lineage>
        <taxon>Bacteria</taxon>
        <taxon>Bacillati</taxon>
        <taxon>Actinomycetota</taxon>
        <taxon>Actinomycetes</taxon>
        <taxon>Mycobacteriales</taxon>
        <taxon>Nocardiaceae</taxon>
        <taxon>Nocardia</taxon>
    </lineage>
</organism>
<dbReference type="OrthoDB" id="8871309at2"/>
<dbReference type="Proteomes" id="UP000255082">
    <property type="component" value="Unassembled WGS sequence"/>
</dbReference>
<dbReference type="InterPro" id="IPR029058">
    <property type="entry name" value="AB_hydrolase_fold"/>
</dbReference>
<gene>
    <name evidence="3" type="primary">lip</name>
    <name evidence="3" type="ORF">NCTC13184_01086</name>
</gene>
<reference evidence="3 4" key="1">
    <citation type="submission" date="2018-06" db="EMBL/GenBank/DDBJ databases">
        <authorList>
            <consortium name="Pathogen Informatics"/>
            <person name="Doyle S."/>
        </authorList>
    </citation>
    <scope>NUCLEOTIDE SEQUENCE [LARGE SCALE GENOMIC DNA]</scope>
    <source>
        <strain evidence="3 4">NCTC13184</strain>
    </source>
</reference>
<evidence type="ECO:0000313" key="3">
    <source>
        <dbReference type="EMBL" id="SUA41740.1"/>
    </source>
</evidence>
<sequence>MCGERNRTARAVLALVLGALIAWAGARAPQAAAFPAEVPNVPGANDFGCRTTADKPYPVILAHGAATDAGRSFAVLAPQLHRLGYCVFAADVGRLPLSNLGANGVPDPKWAGLGPVAAAVEGNGIYGVADIATQATELGAFVTRVLDVTGAAKVVMVGHSTGGTDIREFVRHHPEQVASVVTVGTPYRGSTFAGLPAMFPFYGALGMDGPAVAAQVFGPAGAEQAPGTSTLNRLNAGGETQPGIRYTAIASRDDTVITPPETALLSDPQGGNRNIWLQDGCPALVVAHDAMLSDQRALAYITAAVAGTPPPPPC</sequence>
<dbReference type="Gene3D" id="3.40.50.1820">
    <property type="entry name" value="alpha/beta hydrolase"/>
    <property type="match status" value="1"/>
</dbReference>
<accession>A0A378WKE7</accession>
<evidence type="ECO:0000256" key="1">
    <source>
        <dbReference type="SAM" id="SignalP"/>
    </source>
</evidence>
<dbReference type="AlphaFoldDB" id="A0A378WKE7"/>
<dbReference type="EC" id="3.1.1.3" evidence="3"/>
<feature type="domain" description="AB hydrolase-1" evidence="2">
    <location>
        <begin position="57"/>
        <end position="189"/>
    </location>
</feature>
<feature type="signal peptide" evidence="1">
    <location>
        <begin position="1"/>
        <end position="24"/>
    </location>
</feature>
<dbReference type="Pfam" id="PF00561">
    <property type="entry name" value="Abhydrolase_1"/>
    <property type="match status" value="1"/>
</dbReference>
<feature type="chain" id="PRO_5038754171" evidence="1">
    <location>
        <begin position="25"/>
        <end position="314"/>
    </location>
</feature>
<evidence type="ECO:0000313" key="4">
    <source>
        <dbReference type="Proteomes" id="UP000255082"/>
    </source>
</evidence>
<name>A0A378WKE7_9NOCA</name>
<evidence type="ECO:0000259" key="2">
    <source>
        <dbReference type="Pfam" id="PF00561"/>
    </source>
</evidence>
<keyword evidence="1" id="KW-0732">Signal</keyword>
<dbReference type="InterPro" id="IPR000073">
    <property type="entry name" value="AB_hydrolase_1"/>
</dbReference>
<dbReference type="EMBL" id="UGRU01000001">
    <property type="protein sequence ID" value="SUA41740.1"/>
    <property type="molecule type" value="Genomic_DNA"/>
</dbReference>
<proteinExistence type="predicted"/>
<keyword evidence="3" id="KW-0378">Hydrolase</keyword>
<dbReference type="GO" id="GO:0004806">
    <property type="term" value="F:triacylglycerol lipase activity"/>
    <property type="evidence" value="ECO:0007669"/>
    <property type="project" value="UniProtKB-EC"/>
</dbReference>
<dbReference type="RefSeq" id="WP_084490862.1">
    <property type="nucleotide sequence ID" value="NZ_JAJFOE010000001.1"/>
</dbReference>